<protein>
    <submittedName>
        <fullName evidence="3">Uncharacterized protein</fullName>
    </submittedName>
</protein>
<proteinExistence type="predicted"/>
<sequence>MSSTRTSSKHQRKSENRFQQQINSLLKNVIHPPSPLSKQWIKDREGEQKSLFQEVKKSEFNTKNQTITQLTDIGKKLEKMKKKLRTFTADDRLKTPVSENKSRKSTKSKKSQSKKGQSSHSQSRTQVKSFEQSRSKSSKKVKKSLKSSKTKNTPKFQKKTFQNKLGSFSKEMQLQRDSSRPNVRILDSRIAKNSVDKGLSPSRSIGSSKKQFRNQRTESACQESSSLTDSSDTKEIIKLKMNPNTSQSKYEVFMDDDKRIKEFEAGQLSREENLIQTTQLDTVTKEKVLREYRILYYKNKEIKKLLTEYYEQNLRLTQEINELQQIIYEKQLENKQVKKELKFQTKDMKNMQSEYSTKIDQLGKSYQQHQMNSVPLNEFERLKQENDRILIENEMLKEDYNAISLKMQQIENEIYLKRQYEIPGQEFSQRLQRELESVKDQTDRIKEENIKLKLQLDKEYNSNRELSQQINQKKHELNGNIEQKQQELQQLQSHLQIANTKIQKLEQQLTQMKYQLMTEQEQSFQIREKIIRQEEELRITNLKVENREKEINELRSKELIQKKKILDLESKIENQMQQQPLSYFEPVITFNKPNNSEQCILNYKQINNKELQVERQILAKTQDQLLNIQAENDQLKRNLKQIELELQYERQQNEQIKLKFSQLQQENEFTLQRVQKQYKEAENYRSKEFQISEQQFKNQENLMFSAQQRINELENEIKILNNKEQDNKNLINDQVIQIEKQQLKQEQNVIKLSELTNQVKIVEYENANLKENNCQLKLQNQQLIKELEQIDRIKDNYKNKYLNNMYENKKLVNQYHEKENILKQTFNNELEIVKCQKEQLEKMKNQEECQRQQKDKKLKVISELQQMIKGHKIAFDK</sequence>
<organism evidence="3 4">
    <name type="scientific">Paramecium pentaurelia</name>
    <dbReference type="NCBI Taxonomy" id="43138"/>
    <lineage>
        <taxon>Eukaryota</taxon>
        <taxon>Sar</taxon>
        <taxon>Alveolata</taxon>
        <taxon>Ciliophora</taxon>
        <taxon>Intramacronucleata</taxon>
        <taxon>Oligohymenophorea</taxon>
        <taxon>Peniculida</taxon>
        <taxon>Parameciidae</taxon>
        <taxon>Paramecium</taxon>
    </lineage>
</organism>
<reference evidence="3" key="1">
    <citation type="submission" date="2021-01" db="EMBL/GenBank/DDBJ databases">
        <authorList>
            <consortium name="Genoscope - CEA"/>
            <person name="William W."/>
        </authorList>
    </citation>
    <scope>NUCLEOTIDE SEQUENCE</scope>
</reference>
<keyword evidence="4" id="KW-1185">Reference proteome</keyword>
<dbReference type="EMBL" id="CAJJDO010000030">
    <property type="protein sequence ID" value="CAD8157233.1"/>
    <property type="molecule type" value="Genomic_DNA"/>
</dbReference>
<accession>A0A8S1TZZ3</accession>
<evidence type="ECO:0000256" key="1">
    <source>
        <dbReference type="SAM" id="Coils"/>
    </source>
</evidence>
<dbReference type="Proteomes" id="UP000689195">
    <property type="component" value="Unassembled WGS sequence"/>
</dbReference>
<feature type="coiled-coil region" evidence="1">
    <location>
        <begin position="379"/>
        <end position="557"/>
    </location>
</feature>
<dbReference type="OrthoDB" id="305662at2759"/>
<evidence type="ECO:0000313" key="3">
    <source>
        <dbReference type="EMBL" id="CAD8157233.1"/>
    </source>
</evidence>
<gene>
    <name evidence="3" type="ORF">PPENT_87.1.T0300049</name>
</gene>
<feature type="coiled-coil region" evidence="1">
    <location>
        <begin position="618"/>
        <end position="857"/>
    </location>
</feature>
<feature type="coiled-coil region" evidence="1">
    <location>
        <begin position="306"/>
        <end position="354"/>
    </location>
</feature>
<evidence type="ECO:0000256" key="2">
    <source>
        <dbReference type="SAM" id="MobiDB-lite"/>
    </source>
</evidence>
<comment type="caution">
    <text evidence="3">The sequence shown here is derived from an EMBL/GenBank/DDBJ whole genome shotgun (WGS) entry which is preliminary data.</text>
</comment>
<feature type="compositionally biased region" description="Basic residues" evidence="2">
    <location>
        <begin position="103"/>
        <end position="113"/>
    </location>
</feature>
<keyword evidence="1" id="KW-0175">Coiled coil</keyword>
<feature type="region of interest" description="Disordered" evidence="2">
    <location>
        <begin position="84"/>
        <end position="229"/>
    </location>
</feature>
<dbReference type="AlphaFoldDB" id="A0A8S1TZZ3"/>
<name>A0A8S1TZZ3_9CILI</name>
<feature type="compositionally biased region" description="Polar residues" evidence="2">
    <location>
        <begin position="153"/>
        <end position="172"/>
    </location>
</feature>
<feature type="compositionally biased region" description="Basic residues" evidence="2">
    <location>
        <begin position="136"/>
        <end position="149"/>
    </location>
</feature>
<feature type="compositionally biased region" description="Polar residues" evidence="2">
    <location>
        <begin position="217"/>
        <end position="229"/>
    </location>
</feature>
<feature type="compositionally biased region" description="Low complexity" evidence="2">
    <location>
        <begin position="114"/>
        <end position="123"/>
    </location>
</feature>
<evidence type="ECO:0000313" key="4">
    <source>
        <dbReference type="Proteomes" id="UP000689195"/>
    </source>
</evidence>